<dbReference type="AlphaFoldDB" id="A0A6H9UZD2"/>
<protein>
    <submittedName>
        <fullName evidence="1">Uncharacterized protein</fullName>
    </submittedName>
</protein>
<evidence type="ECO:0000313" key="1">
    <source>
        <dbReference type="EMBL" id="KAB1146754.1"/>
    </source>
</evidence>
<comment type="caution">
    <text evidence="1">The sequence shown here is derived from an EMBL/GenBank/DDBJ whole genome shotgun (WGS) entry which is preliminary data.</text>
</comment>
<dbReference type="Proteomes" id="UP000442707">
    <property type="component" value="Unassembled WGS sequence"/>
</dbReference>
<proteinExistence type="predicted"/>
<organism evidence="1 2">
    <name type="scientific">Streptomyces luteolifulvus</name>
    <dbReference type="NCBI Taxonomy" id="2615112"/>
    <lineage>
        <taxon>Bacteria</taxon>
        <taxon>Bacillati</taxon>
        <taxon>Actinomycetota</taxon>
        <taxon>Actinomycetes</taxon>
        <taxon>Kitasatosporales</taxon>
        <taxon>Streptomycetaceae</taxon>
        <taxon>Streptomyces</taxon>
    </lineage>
</organism>
<dbReference type="EMBL" id="VZRB01000008">
    <property type="protein sequence ID" value="KAB1146754.1"/>
    <property type="molecule type" value="Genomic_DNA"/>
</dbReference>
<name>A0A6H9UZD2_9ACTN</name>
<evidence type="ECO:0000313" key="2">
    <source>
        <dbReference type="Proteomes" id="UP000442707"/>
    </source>
</evidence>
<keyword evidence="2" id="KW-1185">Reference proteome</keyword>
<sequence length="124" mass="13428">MSDRLSPEREAEIADALDRAADHIDTVGWLQGDLYDDYAQHGKPLAECRVCAMGALNMALHGTPMFPLNLQPDELTAHDVAALVEQRIAGSELADWNDSRGRTQAEVTALLRETAADLRNGGAS</sequence>
<dbReference type="InterPro" id="IPR045677">
    <property type="entry name" value="DUF6197"/>
</dbReference>
<accession>A0A6H9UZD2</accession>
<gene>
    <name evidence="1" type="ORF">F7R91_14335</name>
</gene>
<dbReference type="Pfam" id="PF19698">
    <property type="entry name" value="DUF6197"/>
    <property type="match status" value="1"/>
</dbReference>
<dbReference type="RefSeq" id="WP_150948376.1">
    <property type="nucleotide sequence ID" value="NZ_VZRB01000008.1"/>
</dbReference>
<reference evidence="1 2" key="1">
    <citation type="submission" date="2019-09" db="EMBL/GenBank/DDBJ databases">
        <title>Screening of Novel Bioactive Compounds from Soil-Associated.</title>
        <authorList>
            <person name="Zhao S."/>
        </authorList>
    </citation>
    <scope>NUCLEOTIDE SEQUENCE [LARGE SCALE GENOMIC DNA]</scope>
    <source>
        <strain evidence="1 2">HIT-DPA4</strain>
    </source>
</reference>